<gene>
    <name evidence="1" type="ORF">UT41_C0001G0586</name>
</gene>
<dbReference type="EMBL" id="LBWR01000001">
    <property type="protein sequence ID" value="KKR13042.1"/>
    <property type="molecule type" value="Genomic_DNA"/>
</dbReference>
<organism evidence="1 2">
    <name type="scientific">Candidatus Wolfebacteria bacterium GW2011_GWC2_39_22</name>
    <dbReference type="NCBI Taxonomy" id="1619013"/>
    <lineage>
        <taxon>Bacteria</taxon>
        <taxon>Candidatus Wolfeibacteriota</taxon>
    </lineage>
</organism>
<name>A0A0G0RH95_9BACT</name>
<comment type="caution">
    <text evidence="1">The sequence shown here is derived from an EMBL/GenBank/DDBJ whole genome shotgun (WGS) entry which is preliminary data.</text>
</comment>
<evidence type="ECO:0000313" key="2">
    <source>
        <dbReference type="Proteomes" id="UP000034665"/>
    </source>
</evidence>
<reference evidence="1 2" key="1">
    <citation type="journal article" date="2015" name="Nature">
        <title>rRNA introns, odd ribosomes, and small enigmatic genomes across a large radiation of phyla.</title>
        <authorList>
            <person name="Brown C.T."/>
            <person name="Hug L.A."/>
            <person name="Thomas B.C."/>
            <person name="Sharon I."/>
            <person name="Castelle C.J."/>
            <person name="Singh A."/>
            <person name="Wilkins M.J."/>
            <person name="Williams K.H."/>
            <person name="Banfield J.F."/>
        </authorList>
    </citation>
    <scope>NUCLEOTIDE SEQUENCE [LARGE SCALE GENOMIC DNA]</scope>
</reference>
<dbReference type="STRING" id="1619013.UT41_C0001G0586"/>
<dbReference type="Proteomes" id="UP000034665">
    <property type="component" value="Unassembled WGS sequence"/>
</dbReference>
<proteinExistence type="predicted"/>
<sequence length="214" mass="24194">MSQQVGPDQIVIQMKLQAKYPLSASMRRAVKKAEAPKVAPTRPAGKLILEEKVVSFSPLPLIADFKKSGYRMIALSVEERGTRNSTHYMVRATFGLMSEGAVVSASFLALRDVYERDFTELLKRSIWSQLQAFENPVFEQGAVVERRYWVSVVLEGRKALWQPDGTLVTVWAKDANDERIGDAPLPLKPSYWLRLRGDYLEFEEAFQPKESVAA</sequence>
<evidence type="ECO:0000313" key="1">
    <source>
        <dbReference type="EMBL" id="KKR13042.1"/>
    </source>
</evidence>
<protein>
    <submittedName>
        <fullName evidence="1">Uncharacterized protein</fullName>
    </submittedName>
</protein>
<accession>A0A0G0RH95</accession>
<dbReference type="AlphaFoldDB" id="A0A0G0RH95"/>